<evidence type="ECO:0008006" key="3">
    <source>
        <dbReference type="Google" id="ProtNLM"/>
    </source>
</evidence>
<organism evidence="1 2">
    <name type="scientific">Aliarcobacter butzleri</name>
    <dbReference type="NCBI Taxonomy" id="28197"/>
    <lineage>
        <taxon>Bacteria</taxon>
        <taxon>Pseudomonadati</taxon>
        <taxon>Campylobacterota</taxon>
        <taxon>Epsilonproteobacteria</taxon>
        <taxon>Campylobacterales</taxon>
        <taxon>Arcobacteraceae</taxon>
        <taxon>Aliarcobacter</taxon>
    </lineage>
</organism>
<reference evidence="1" key="1">
    <citation type="submission" date="2022-12" db="EMBL/GenBank/DDBJ databases">
        <authorList>
            <person name="Uljanovas D."/>
        </authorList>
    </citation>
    <scope>NUCLEOTIDE SEQUENCE</scope>
    <source>
        <strain evidence="1">RCM39</strain>
    </source>
</reference>
<name>A0AAW7PRL5_9BACT</name>
<dbReference type="PROSITE" id="PS51257">
    <property type="entry name" value="PROKAR_LIPOPROTEIN"/>
    <property type="match status" value="1"/>
</dbReference>
<protein>
    <recommendedName>
        <fullName evidence="3">Lipoprotein</fullName>
    </recommendedName>
</protein>
<gene>
    <name evidence="1" type="ORF">O8C91_07335</name>
</gene>
<accession>A0AAW7PRL5</accession>
<reference evidence="1" key="2">
    <citation type="journal article" date="2023" name="Microorganisms">
        <title>Genomic Characterization of Arcobacter butzleri Strains Isolated from Various Sources in Lithuania.</title>
        <authorList>
            <person name="Uljanovas D."/>
            <person name="Golz G."/>
            <person name="Fleischmann S."/>
            <person name="Kudirkiene E."/>
            <person name="Kasetiene N."/>
            <person name="Grineviciene A."/>
            <person name="Tamuleviciene E."/>
            <person name="Aksomaitiene J."/>
            <person name="Alter T."/>
            <person name="Malakauskas M."/>
        </authorList>
    </citation>
    <scope>NUCLEOTIDE SEQUENCE</scope>
    <source>
        <strain evidence="1">RCM39</strain>
    </source>
</reference>
<evidence type="ECO:0000313" key="2">
    <source>
        <dbReference type="Proteomes" id="UP001171529"/>
    </source>
</evidence>
<proteinExistence type="predicted"/>
<dbReference type="AlphaFoldDB" id="A0AAW7PRL5"/>
<dbReference type="RefSeq" id="WP_237969129.1">
    <property type="nucleotide sequence ID" value="NZ_JAKKPV010000002.1"/>
</dbReference>
<dbReference type="Proteomes" id="UP001171529">
    <property type="component" value="Unassembled WGS sequence"/>
</dbReference>
<sequence length="98" mass="11235">MKKLLYLQFIITPMFFIGCMQPDLTPEQSMVRTISDTTNCQFIDTVYFESSTFTMPQYAKINTTKKGGNAYKILSTNTQVIVGTTVMMTNIEVYKCKF</sequence>
<comment type="caution">
    <text evidence="1">The sequence shown here is derived from an EMBL/GenBank/DDBJ whole genome shotgun (WGS) entry which is preliminary data.</text>
</comment>
<dbReference type="EMBL" id="JAPZDC010000004">
    <property type="protein sequence ID" value="MDN5064008.1"/>
    <property type="molecule type" value="Genomic_DNA"/>
</dbReference>
<evidence type="ECO:0000313" key="1">
    <source>
        <dbReference type="EMBL" id="MDN5064008.1"/>
    </source>
</evidence>